<evidence type="ECO:0000313" key="7">
    <source>
        <dbReference type="Proteomes" id="UP000002586"/>
    </source>
</evidence>
<dbReference type="OrthoDB" id="190787at2"/>
<dbReference type="Pfam" id="PF00027">
    <property type="entry name" value="cNMP_binding"/>
    <property type="match status" value="1"/>
</dbReference>
<dbReference type="Gene3D" id="1.10.10.10">
    <property type="entry name" value="Winged helix-like DNA-binding domain superfamily/Winged helix DNA-binding domain"/>
    <property type="match status" value="1"/>
</dbReference>
<sequence length="239" mass="27514">MQAWRQQVFQDPVFSQSPLFTALTLPQRSFLEPTVERLKLNKKEVLFHEGQPASHFFIVRKGLIKLLRLSQNGREKVLEIIRPGDYIALPLMFLNHPSYPVTAEALQTSEIYQLPNAPFMEMLYQSQETCFRIMAALSMRMHVLVAEIESLSLKNAPQRFIDYLLERLDEDMLVRNQGVVSLGMPKHVLASKLSIKPESLSRLMRRLSDDGLILVQHTDIHILDCRTLRDASYSLGDTH</sequence>
<feature type="domain" description="Cyclic nucleotide-binding" evidence="4">
    <location>
        <begin position="19"/>
        <end position="140"/>
    </location>
</feature>
<keyword evidence="2" id="KW-0238">DNA-binding</keyword>
<reference evidence="6 7" key="2">
    <citation type="journal article" date="2012" name="Int. J. Syst. Evol. Microbiol.">
        <title>Magnetococcus marinus gen. nov., sp. nov., a marine, magnetotactic bacterium that represents a novel lineage (Magnetococcaceae fam. nov.; Magnetococcales ord. nov.) at the base of the Alphaproteobacteria.</title>
        <authorList>
            <person name="Bazylinski D.A."/>
            <person name="Williams T.J."/>
            <person name="Lefevre C.T."/>
            <person name="Berg R.J."/>
            <person name="Zhang C.L."/>
            <person name="Bowser S.S."/>
            <person name="Dean A.J."/>
            <person name="Beveridge T.J."/>
        </authorList>
    </citation>
    <scope>NUCLEOTIDE SEQUENCE [LARGE SCALE GENOMIC DNA]</scope>
    <source>
        <strain evidence="7">ATCC BAA-1437 / JCM 17883 / MC-1</strain>
    </source>
</reference>
<feature type="domain" description="HTH crp-type" evidence="5">
    <location>
        <begin position="154"/>
        <end position="226"/>
    </location>
</feature>
<evidence type="ECO:0000259" key="5">
    <source>
        <dbReference type="PROSITE" id="PS51063"/>
    </source>
</evidence>
<proteinExistence type="predicted"/>
<dbReference type="InterPro" id="IPR018490">
    <property type="entry name" value="cNMP-bd_dom_sf"/>
</dbReference>
<dbReference type="SMART" id="SM00419">
    <property type="entry name" value="HTH_CRP"/>
    <property type="match status" value="1"/>
</dbReference>
<dbReference type="PROSITE" id="PS50042">
    <property type="entry name" value="CNMP_BINDING_3"/>
    <property type="match status" value="1"/>
</dbReference>
<name>A0L7U7_MAGMM</name>
<keyword evidence="7" id="KW-1185">Reference proteome</keyword>
<dbReference type="Gene3D" id="2.60.120.10">
    <property type="entry name" value="Jelly Rolls"/>
    <property type="match status" value="1"/>
</dbReference>
<gene>
    <name evidence="6" type="ordered locus">Mmc1_1531</name>
</gene>
<dbReference type="InterPro" id="IPR050397">
    <property type="entry name" value="Env_Response_Regulators"/>
</dbReference>
<dbReference type="RefSeq" id="WP_011713190.1">
    <property type="nucleotide sequence ID" value="NC_008576.1"/>
</dbReference>
<dbReference type="PANTHER" id="PTHR24567">
    <property type="entry name" value="CRP FAMILY TRANSCRIPTIONAL REGULATORY PROTEIN"/>
    <property type="match status" value="1"/>
</dbReference>
<dbReference type="InterPro" id="IPR014710">
    <property type="entry name" value="RmlC-like_jellyroll"/>
</dbReference>
<dbReference type="KEGG" id="mgm:Mmc1_1531"/>
<dbReference type="InterPro" id="IPR012318">
    <property type="entry name" value="HTH_CRP"/>
</dbReference>
<evidence type="ECO:0000259" key="4">
    <source>
        <dbReference type="PROSITE" id="PS50042"/>
    </source>
</evidence>
<reference evidence="7" key="1">
    <citation type="journal article" date="2009" name="Appl. Environ. Microbiol.">
        <title>Complete genome sequence of the chemolithoautotrophic marine magnetotactic coccus strain MC-1.</title>
        <authorList>
            <person name="Schubbe S."/>
            <person name="Williams T.J."/>
            <person name="Xie G."/>
            <person name="Kiss H.E."/>
            <person name="Brettin T.S."/>
            <person name="Martinez D."/>
            <person name="Ross C.A."/>
            <person name="Schuler D."/>
            <person name="Cox B.L."/>
            <person name="Nealson K.H."/>
            <person name="Bazylinski D.A."/>
        </authorList>
    </citation>
    <scope>NUCLEOTIDE SEQUENCE [LARGE SCALE GENOMIC DNA]</scope>
    <source>
        <strain evidence="7">ATCC BAA-1437 / JCM 17883 / MC-1</strain>
    </source>
</reference>
<dbReference type="SUPFAM" id="SSF51206">
    <property type="entry name" value="cAMP-binding domain-like"/>
    <property type="match status" value="1"/>
</dbReference>
<organism evidence="6 7">
    <name type="scientific">Magnetococcus marinus (strain ATCC BAA-1437 / JCM 17883 / MC-1)</name>
    <dbReference type="NCBI Taxonomy" id="156889"/>
    <lineage>
        <taxon>Bacteria</taxon>
        <taxon>Pseudomonadati</taxon>
        <taxon>Pseudomonadota</taxon>
        <taxon>Magnetococcia</taxon>
        <taxon>Magnetococcales</taxon>
        <taxon>Magnetococcaceae</taxon>
        <taxon>Magnetococcus</taxon>
    </lineage>
</organism>
<dbReference type="SMART" id="SM00100">
    <property type="entry name" value="cNMP"/>
    <property type="match status" value="1"/>
</dbReference>
<dbReference type="PROSITE" id="PS51063">
    <property type="entry name" value="HTH_CRP_2"/>
    <property type="match status" value="1"/>
</dbReference>
<keyword evidence="3" id="KW-0804">Transcription</keyword>
<accession>A0L7U7</accession>
<dbReference type="PANTHER" id="PTHR24567:SF74">
    <property type="entry name" value="HTH-TYPE TRANSCRIPTIONAL REGULATOR ARCR"/>
    <property type="match status" value="1"/>
</dbReference>
<dbReference type="EMBL" id="CP000471">
    <property type="protein sequence ID" value="ABK44040.1"/>
    <property type="molecule type" value="Genomic_DNA"/>
</dbReference>
<evidence type="ECO:0000256" key="2">
    <source>
        <dbReference type="ARBA" id="ARBA00023125"/>
    </source>
</evidence>
<keyword evidence="1" id="KW-0805">Transcription regulation</keyword>
<dbReference type="CDD" id="cd00038">
    <property type="entry name" value="CAP_ED"/>
    <property type="match status" value="1"/>
</dbReference>
<evidence type="ECO:0000313" key="6">
    <source>
        <dbReference type="EMBL" id="ABK44040.1"/>
    </source>
</evidence>
<dbReference type="SUPFAM" id="SSF46785">
    <property type="entry name" value="Winged helix' DNA-binding domain"/>
    <property type="match status" value="1"/>
</dbReference>
<dbReference type="GO" id="GO:0005829">
    <property type="term" value="C:cytosol"/>
    <property type="evidence" value="ECO:0007669"/>
    <property type="project" value="TreeGrafter"/>
</dbReference>
<dbReference type="AlphaFoldDB" id="A0L7U7"/>
<dbReference type="HOGENOM" id="CLU_075053_4_0_5"/>
<dbReference type="GO" id="GO:0003700">
    <property type="term" value="F:DNA-binding transcription factor activity"/>
    <property type="evidence" value="ECO:0007669"/>
    <property type="project" value="TreeGrafter"/>
</dbReference>
<protein>
    <submittedName>
        <fullName evidence="6">Transcriptional regulator, Crp/Fnr family</fullName>
    </submittedName>
</protein>
<dbReference type="Proteomes" id="UP000002586">
    <property type="component" value="Chromosome"/>
</dbReference>
<evidence type="ECO:0000256" key="3">
    <source>
        <dbReference type="ARBA" id="ARBA00023163"/>
    </source>
</evidence>
<dbReference type="InterPro" id="IPR000595">
    <property type="entry name" value="cNMP-bd_dom"/>
</dbReference>
<dbReference type="eggNOG" id="COG0664">
    <property type="taxonomic scope" value="Bacteria"/>
</dbReference>
<dbReference type="InterPro" id="IPR036388">
    <property type="entry name" value="WH-like_DNA-bd_sf"/>
</dbReference>
<dbReference type="InterPro" id="IPR036390">
    <property type="entry name" value="WH_DNA-bd_sf"/>
</dbReference>
<evidence type="ECO:0000256" key="1">
    <source>
        <dbReference type="ARBA" id="ARBA00023015"/>
    </source>
</evidence>
<dbReference type="Pfam" id="PF13545">
    <property type="entry name" value="HTH_Crp_2"/>
    <property type="match status" value="1"/>
</dbReference>
<dbReference type="GO" id="GO:0003677">
    <property type="term" value="F:DNA binding"/>
    <property type="evidence" value="ECO:0007669"/>
    <property type="project" value="UniProtKB-KW"/>
</dbReference>
<dbReference type="STRING" id="156889.Mmc1_1531"/>